<dbReference type="PANTHER" id="PTHR28570:SF3">
    <property type="entry name" value="ASPARTYL AMINOPEPTIDASE"/>
    <property type="match status" value="1"/>
</dbReference>
<dbReference type="SUPFAM" id="SSF101821">
    <property type="entry name" value="Aminopeptidase/glucanase lid domain"/>
    <property type="match status" value="1"/>
</dbReference>
<dbReference type="GO" id="GO:0008237">
    <property type="term" value="F:metallopeptidase activity"/>
    <property type="evidence" value="ECO:0007669"/>
    <property type="project" value="UniProtKB-KW"/>
</dbReference>
<evidence type="ECO:0000256" key="5">
    <source>
        <dbReference type="ARBA" id="ARBA00022723"/>
    </source>
</evidence>
<keyword evidence="8 9" id="KW-0482">Metalloprotease</keyword>
<accession>A0A4Q1KXT3</accession>
<dbReference type="AlphaFoldDB" id="A0A4Q1KXT3"/>
<evidence type="ECO:0000256" key="1">
    <source>
        <dbReference type="ARBA" id="ARBA00001947"/>
    </source>
</evidence>
<dbReference type="CDD" id="cd05658">
    <property type="entry name" value="M18_DAP"/>
    <property type="match status" value="1"/>
</dbReference>
<evidence type="ECO:0000256" key="11">
    <source>
        <dbReference type="SAM" id="MobiDB-lite"/>
    </source>
</evidence>
<keyword evidence="4 9" id="KW-0645">Protease</keyword>
<dbReference type="STRING" id="1713.GCA_000718325_02254"/>
<keyword evidence="3 9" id="KW-0031">Aminopeptidase</keyword>
<dbReference type="InterPro" id="IPR023358">
    <property type="entry name" value="Peptidase_M18_dom2"/>
</dbReference>
<dbReference type="EC" id="3.4.11.-" evidence="10"/>
<evidence type="ECO:0000313" key="13">
    <source>
        <dbReference type="EMBL" id="RXR35158.1"/>
    </source>
</evidence>
<comment type="cofactor">
    <cofactor evidence="1 10">
        <name>Zn(2+)</name>
        <dbReference type="ChEBI" id="CHEBI:29105"/>
    </cofactor>
</comment>
<dbReference type="Proteomes" id="UP000290517">
    <property type="component" value="Unassembled WGS sequence"/>
</dbReference>
<keyword evidence="6 9" id="KW-0378">Hydrolase</keyword>
<evidence type="ECO:0000256" key="9">
    <source>
        <dbReference type="RuleBase" id="RU004386"/>
    </source>
</evidence>
<dbReference type="GO" id="GO:0006508">
    <property type="term" value="P:proteolysis"/>
    <property type="evidence" value="ECO:0007669"/>
    <property type="project" value="UniProtKB-KW"/>
</dbReference>
<evidence type="ECO:0000256" key="7">
    <source>
        <dbReference type="ARBA" id="ARBA00022833"/>
    </source>
</evidence>
<dbReference type="RefSeq" id="WP_084690164.1">
    <property type="nucleotide sequence ID" value="NZ_JOFV01000009.1"/>
</dbReference>
<dbReference type="GO" id="GO:0008270">
    <property type="term" value="F:zinc ion binding"/>
    <property type="evidence" value="ECO:0007669"/>
    <property type="project" value="InterPro"/>
</dbReference>
<evidence type="ECO:0000256" key="3">
    <source>
        <dbReference type="ARBA" id="ARBA00022438"/>
    </source>
</evidence>
<keyword evidence="5 9" id="KW-0479">Metal-binding</keyword>
<feature type="region of interest" description="Disordered" evidence="11">
    <location>
        <begin position="1"/>
        <end position="29"/>
    </location>
</feature>
<evidence type="ECO:0000256" key="2">
    <source>
        <dbReference type="ARBA" id="ARBA00008290"/>
    </source>
</evidence>
<dbReference type="InterPro" id="IPR001948">
    <property type="entry name" value="Peptidase_M18"/>
</dbReference>
<gene>
    <name evidence="12" type="ORF">EQW73_12040</name>
    <name evidence="13" type="ORF">EQW78_06010</name>
</gene>
<evidence type="ECO:0000256" key="4">
    <source>
        <dbReference type="ARBA" id="ARBA00022670"/>
    </source>
</evidence>
<evidence type="ECO:0000313" key="14">
    <source>
        <dbReference type="Proteomes" id="UP000289805"/>
    </source>
</evidence>
<dbReference type="OrthoDB" id="5288740at2"/>
<reference evidence="14 15" key="1">
    <citation type="submission" date="2019-01" db="EMBL/GenBank/DDBJ databases">
        <title>Oerskovia turbata Genome sequencing and assembly.</title>
        <authorList>
            <person name="Dou T."/>
        </authorList>
    </citation>
    <scope>NUCLEOTIDE SEQUENCE [LARGE SCALE GENOMIC DNA]</scope>
    <source>
        <strain evidence="13 14">JCM12123</strain>
        <strain evidence="12 15">JCM3160</strain>
    </source>
</reference>
<proteinExistence type="inferred from homology"/>
<dbReference type="Gene3D" id="2.30.250.10">
    <property type="entry name" value="Aminopeptidase i, Domain 2"/>
    <property type="match status" value="1"/>
</dbReference>
<evidence type="ECO:0000256" key="6">
    <source>
        <dbReference type="ARBA" id="ARBA00022801"/>
    </source>
</evidence>
<organism evidence="13 14">
    <name type="scientific">Oerskovia turbata</name>
    <dbReference type="NCBI Taxonomy" id="1713"/>
    <lineage>
        <taxon>Bacteria</taxon>
        <taxon>Bacillati</taxon>
        <taxon>Actinomycetota</taxon>
        <taxon>Actinomycetes</taxon>
        <taxon>Micrococcales</taxon>
        <taxon>Cellulomonadaceae</taxon>
        <taxon>Oerskovia</taxon>
    </lineage>
</organism>
<name>A0A4Q1KXT3_9CELL</name>
<dbReference type="SUPFAM" id="SSF53187">
    <property type="entry name" value="Zn-dependent exopeptidases"/>
    <property type="match status" value="1"/>
</dbReference>
<dbReference type="PRINTS" id="PR00932">
    <property type="entry name" value="AMINO1PTASE"/>
</dbReference>
<dbReference type="Proteomes" id="UP000289805">
    <property type="component" value="Unassembled WGS sequence"/>
</dbReference>
<comment type="caution">
    <text evidence="13">The sequence shown here is derived from an EMBL/GenBank/DDBJ whole genome shotgun (WGS) entry which is preliminary data.</text>
</comment>
<protein>
    <recommendedName>
        <fullName evidence="10">M18 family aminopeptidase</fullName>
        <ecNumber evidence="10">3.4.11.-</ecNumber>
    </recommendedName>
</protein>
<dbReference type="Gene3D" id="3.40.630.10">
    <property type="entry name" value="Zn peptidases"/>
    <property type="match status" value="1"/>
</dbReference>
<sequence>MPDDAAPAPTRPTPPVVATPRGPSPQARAHAEDLARFVEASPSSFHAAHEVARRTVEAGFTLLDEADAWPQQAAGGRYVVVRDGAVIAWVTPAGATPTTPFAILGAHTDSPGFKLKPRPTTGREGWWQAGVEVYGGPLLNSWLDRELELAGRLVTLDGRSHLVRTGPLLRIPQLAIHLDRTANDGLKLDKQRHTQPVWGLGAPDAPDADLLALLAEHAGVRAAEVGGYDLVVADTQAPRIFGAHEELLASGRLDNLLSVHAGLVALLEAAAGTETGTPGGEAPIAVLAAFDHEEIGSETRSGASGPFLADVLSRISGGSGAGAEDRYRALAGSLCVSSDVGHSVHPNYPERHDPANRPVAGGGPILKINANQRYATDAHGAAAWAAACAAAGVPSQEFVSENTVPCGSTIGPLTATRLGIRTVDVGAPILSMHSARELTAVADPYYLSRAIGQVFAG</sequence>
<dbReference type="Pfam" id="PF02127">
    <property type="entry name" value="Peptidase_M18"/>
    <property type="match status" value="1"/>
</dbReference>
<evidence type="ECO:0000256" key="10">
    <source>
        <dbReference type="RuleBase" id="RU004387"/>
    </source>
</evidence>
<evidence type="ECO:0000313" key="15">
    <source>
        <dbReference type="Proteomes" id="UP000290517"/>
    </source>
</evidence>
<keyword evidence="7 9" id="KW-0862">Zinc</keyword>
<comment type="similarity">
    <text evidence="2 9">Belongs to the peptidase M18 family.</text>
</comment>
<dbReference type="PANTHER" id="PTHR28570">
    <property type="entry name" value="ASPARTYL AMINOPEPTIDASE"/>
    <property type="match status" value="1"/>
</dbReference>
<evidence type="ECO:0000313" key="12">
    <source>
        <dbReference type="EMBL" id="RXR25012.1"/>
    </source>
</evidence>
<dbReference type="EMBL" id="SDJR01000007">
    <property type="protein sequence ID" value="RXR25012.1"/>
    <property type="molecule type" value="Genomic_DNA"/>
</dbReference>
<dbReference type="GO" id="GO:0005737">
    <property type="term" value="C:cytoplasm"/>
    <property type="evidence" value="ECO:0007669"/>
    <property type="project" value="UniProtKB-ARBA"/>
</dbReference>
<dbReference type="NCBIfam" id="NF002759">
    <property type="entry name" value="PRK02813.1"/>
    <property type="match status" value="1"/>
</dbReference>
<dbReference type="EMBL" id="SDJQ01000008">
    <property type="protein sequence ID" value="RXR35158.1"/>
    <property type="molecule type" value="Genomic_DNA"/>
</dbReference>
<dbReference type="GO" id="GO:0004177">
    <property type="term" value="F:aminopeptidase activity"/>
    <property type="evidence" value="ECO:0007669"/>
    <property type="project" value="UniProtKB-KW"/>
</dbReference>
<evidence type="ECO:0000256" key="8">
    <source>
        <dbReference type="ARBA" id="ARBA00023049"/>
    </source>
</evidence>
<keyword evidence="15" id="KW-1185">Reference proteome</keyword>